<comment type="caution">
    <text evidence="1">The sequence shown here is derived from an EMBL/GenBank/DDBJ whole genome shotgun (WGS) entry which is preliminary data.</text>
</comment>
<proteinExistence type="predicted"/>
<gene>
    <name evidence="1" type="ORF">Asi02nite_14190</name>
</gene>
<dbReference type="EMBL" id="BONE01000008">
    <property type="protein sequence ID" value="GIF71901.1"/>
    <property type="molecule type" value="Genomic_DNA"/>
</dbReference>
<evidence type="ECO:0000313" key="2">
    <source>
        <dbReference type="Proteomes" id="UP000604117"/>
    </source>
</evidence>
<protein>
    <recommendedName>
        <fullName evidence="3">HNH endonuclease</fullName>
    </recommendedName>
</protein>
<dbReference type="Proteomes" id="UP000604117">
    <property type="component" value="Unassembled WGS sequence"/>
</dbReference>
<evidence type="ECO:0000313" key="1">
    <source>
        <dbReference type="EMBL" id="GIF71901.1"/>
    </source>
</evidence>
<sequence>MSKQWERGSTRAWRRIRASVLLRDQGKGCRAHNEGWCTRAGVGAHGCTNRAEHAHHTLGRARTGDDPRYIVSACATCNLVIGDPSKKADPPGRSATRW</sequence>
<reference evidence="1 2" key="1">
    <citation type="submission" date="2021-01" db="EMBL/GenBank/DDBJ databases">
        <title>Whole genome shotgun sequence of Asanoa siamensis NBRC 107932.</title>
        <authorList>
            <person name="Komaki H."/>
            <person name="Tamura T."/>
        </authorList>
    </citation>
    <scope>NUCLEOTIDE SEQUENCE [LARGE SCALE GENOMIC DNA]</scope>
    <source>
        <strain evidence="1 2">NBRC 107932</strain>
    </source>
</reference>
<accession>A0ABQ4CKT8</accession>
<name>A0ABQ4CKT8_9ACTN</name>
<organism evidence="1 2">
    <name type="scientific">Asanoa siamensis</name>
    <dbReference type="NCBI Taxonomy" id="926357"/>
    <lineage>
        <taxon>Bacteria</taxon>
        <taxon>Bacillati</taxon>
        <taxon>Actinomycetota</taxon>
        <taxon>Actinomycetes</taxon>
        <taxon>Micromonosporales</taxon>
        <taxon>Micromonosporaceae</taxon>
        <taxon>Asanoa</taxon>
    </lineage>
</organism>
<evidence type="ECO:0008006" key="3">
    <source>
        <dbReference type="Google" id="ProtNLM"/>
    </source>
</evidence>
<keyword evidence="2" id="KW-1185">Reference proteome</keyword>